<evidence type="ECO:0000313" key="2">
    <source>
        <dbReference type="Proteomes" id="UP000540989"/>
    </source>
</evidence>
<dbReference type="Proteomes" id="UP000540989">
    <property type="component" value="Unassembled WGS sequence"/>
</dbReference>
<dbReference type="AlphaFoldDB" id="A0A7W8E447"/>
<protein>
    <submittedName>
        <fullName evidence="1">Uncharacterized protein</fullName>
    </submittedName>
</protein>
<proteinExistence type="predicted"/>
<reference evidence="1 2" key="1">
    <citation type="submission" date="2020-08" db="EMBL/GenBank/DDBJ databases">
        <title>Genomic Encyclopedia of Type Strains, Phase IV (KMG-V): Genome sequencing to study the core and pangenomes of soil and plant-associated prokaryotes.</title>
        <authorList>
            <person name="Whitman W."/>
        </authorList>
    </citation>
    <scope>NUCLEOTIDE SEQUENCE [LARGE SCALE GENOMIC DNA]</scope>
    <source>
        <strain evidence="1 2">M8UP14</strain>
    </source>
</reference>
<organism evidence="1 2">
    <name type="scientific">Granulicella aggregans</name>
    <dbReference type="NCBI Taxonomy" id="474949"/>
    <lineage>
        <taxon>Bacteria</taxon>
        <taxon>Pseudomonadati</taxon>
        <taxon>Acidobacteriota</taxon>
        <taxon>Terriglobia</taxon>
        <taxon>Terriglobales</taxon>
        <taxon>Acidobacteriaceae</taxon>
        <taxon>Granulicella</taxon>
    </lineage>
</organism>
<sequence>MPFAPFVVSCMISALTESISTQSASAIAEAACAFGIGAPQADDITVLTITRE</sequence>
<comment type="caution">
    <text evidence="1">The sequence shown here is derived from an EMBL/GenBank/DDBJ whole genome shotgun (WGS) entry which is preliminary data.</text>
</comment>
<keyword evidence="2" id="KW-1185">Reference proteome</keyword>
<evidence type="ECO:0000313" key="1">
    <source>
        <dbReference type="EMBL" id="MBB5058126.1"/>
    </source>
</evidence>
<name>A0A7W8E447_9BACT</name>
<gene>
    <name evidence="1" type="ORF">HDF16_002832</name>
</gene>
<accession>A0A7W8E447</accession>
<dbReference type="EMBL" id="JACHIP010000003">
    <property type="protein sequence ID" value="MBB5058126.1"/>
    <property type="molecule type" value="Genomic_DNA"/>
</dbReference>